<dbReference type="InterPro" id="IPR036068">
    <property type="entry name" value="Nicotinate_pribotase-like_C"/>
</dbReference>
<comment type="pathway">
    <text evidence="1 9">Cofactor biosynthesis; NAD(+) biosynthesis; nicotinate D-ribonucleotide from nicotinate: step 1/1.</text>
</comment>
<evidence type="ECO:0000256" key="4">
    <source>
        <dbReference type="ARBA" id="ARBA00022553"/>
    </source>
</evidence>
<comment type="similarity">
    <text evidence="2 9">Belongs to the NAPRTase family.</text>
</comment>
<dbReference type="Proteomes" id="UP001596241">
    <property type="component" value="Unassembled WGS sequence"/>
</dbReference>
<dbReference type="Gene3D" id="3.20.20.70">
    <property type="entry name" value="Aldolase class I"/>
    <property type="match status" value="1"/>
</dbReference>
<dbReference type="SUPFAM" id="SSF51690">
    <property type="entry name" value="Nicotinate/Quinolinate PRTase C-terminal domain-like"/>
    <property type="match status" value="1"/>
</dbReference>
<accession>A0ABW1FLN5</accession>
<dbReference type="NCBIfam" id="NF009131">
    <property type="entry name" value="PRK12484.1"/>
    <property type="match status" value="1"/>
</dbReference>
<proteinExistence type="inferred from homology"/>
<evidence type="ECO:0000256" key="5">
    <source>
        <dbReference type="ARBA" id="ARBA00022598"/>
    </source>
</evidence>
<dbReference type="EMBL" id="JBHSPW010000008">
    <property type="protein sequence ID" value="MFC5894775.1"/>
    <property type="molecule type" value="Genomic_DNA"/>
</dbReference>
<dbReference type="PIRSF" id="PIRSF000484">
    <property type="entry name" value="NAPRT"/>
    <property type="match status" value="1"/>
</dbReference>
<dbReference type="Pfam" id="PF17767">
    <property type="entry name" value="NAPRTase_N"/>
    <property type="match status" value="1"/>
</dbReference>
<dbReference type="InterPro" id="IPR007229">
    <property type="entry name" value="Nic_PRibTrfase-Fam"/>
</dbReference>
<comment type="function">
    <text evidence="9">Catalyzes the first step in the biosynthesis of NAD from nicotinic acid, the ATP-dependent synthesis of beta-nicotinate D-ribonucleotide from nicotinate and 5-phospho-D-ribose 1-phosphate.</text>
</comment>
<gene>
    <name evidence="11" type="ORF">ACFP3M_18375</name>
</gene>
<sequence>MNTADLGLPVAVPSTALFTDQYELTMLQAALRSQNADRRSVFEVFTRRLPEGRRYGVLAGTGRVLDAVENFRFDETILGFLRERGILDEPTLEWLAGYRFRGDIWGYPEGEVYFPGSPVMRVEGTFAEAVLLETVILSILNHDSAVAAAASRMSVAAGERPLMEMGARRTHELAAVAAARSAYVGGFHTTSDLAAGFRYNIPTVGTSAHAFTLLHDTERDAFTAQVDTLGRGTTLLVDTFDVTEAVRLAVEVAGPELGAVRIDSGDLLLVAHRVRQQLDELGAVDTKIVVTSDLDEYAIASLAAAPVDAYGVGTQLVTGSGHPTCSMVYKLVARAQSDDPDAPLVPVAKKSLGGKSSVGGRKWAARRPDENGVAEAEVVGTGEVPAELADHQLLVPLVTGGKVVAREPLDAARDRHIAARARLPLSATQLSRGEPVLPTEYL</sequence>
<reference evidence="12" key="1">
    <citation type="journal article" date="2019" name="Int. J. Syst. Evol. Microbiol.">
        <title>The Global Catalogue of Microorganisms (GCM) 10K type strain sequencing project: providing services to taxonomists for standard genome sequencing and annotation.</title>
        <authorList>
            <consortium name="The Broad Institute Genomics Platform"/>
            <consortium name="The Broad Institute Genome Sequencing Center for Infectious Disease"/>
            <person name="Wu L."/>
            <person name="Ma J."/>
        </authorList>
    </citation>
    <scope>NUCLEOTIDE SEQUENCE [LARGE SCALE GENOMIC DNA]</scope>
    <source>
        <strain evidence="12">CGMCC 1.15809</strain>
    </source>
</reference>
<evidence type="ECO:0000313" key="11">
    <source>
        <dbReference type="EMBL" id="MFC5894775.1"/>
    </source>
</evidence>
<evidence type="ECO:0000256" key="9">
    <source>
        <dbReference type="RuleBase" id="RU365100"/>
    </source>
</evidence>
<dbReference type="CDD" id="cd01570">
    <property type="entry name" value="NAPRTase_A"/>
    <property type="match status" value="1"/>
</dbReference>
<dbReference type="GO" id="GO:0004516">
    <property type="term" value="F:nicotinate phosphoribosyltransferase activity"/>
    <property type="evidence" value="ECO:0007669"/>
    <property type="project" value="UniProtKB-EC"/>
</dbReference>
<dbReference type="PANTHER" id="PTHR11098:SF8">
    <property type="entry name" value="NICOTINATE PHOSPHORIBOSYLTRANSFERASE PNCB1"/>
    <property type="match status" value="1"/>
</dbReference>
<keyword evidence="11" id="KW-0328">Glycosyltransferase</keyword>
<dbReference type="EC" id="6.3.4.21" evidence="3 9"/>
<evidence type="ECO:0000256" key="6">
    <source>
        <dbReference type="ARBA" id="ARBA00022642"/>
    </source>
</evidence>
<evidence type="ECO:0000313" key="12">
    <source>
        <dbReference type="Proteomes" id="UP001596241"/>
    </source>
</evidence>
<dbReference type="InterPro" id="IPR040727">
    <property type="entry name" value="NAPRTase_N"/>
</dbReference>
<organism evidence="11 12">
    <name type="scientific">Streptomyces ramulosus</name>
    <dbReference type="NCBI Taxonomy" id="47762"/>
    <lineage>
        <taxon>Bacteria</taxon>
        <taxon>Bacillati</taxon>
        <taxon>Actinomycetota</taxon>
        <taxon>Actinomycetes</taxon>
        <taxon>Kitasatosporales</taxon>
        <taxon>Streptomycetaceae</taxon>
        <taxon>Streptomyces</taxon>
    </lineage>
</organism>
<protein>
    <recommendedName>
        <fullName evidence="3 9">Nicotinate phosphoribosyltransferase</fullName>
        <ecNumber evidence="3 9">6.3.4.21</ecNumber>
    </recommendedName>
</protein>
<evidence type="ECO:0000256" key="7">
    <source>
        <dbReference type="ARBA" id="ARBA00022679"/>
    </source>
</evidence>
<dbReference type="InterPro" id="IPR006405">
    <property type="entry name" value="Nic_PRibTrfase_pncB"/>
</dbReference>
<dbReference type="InterPro" id="IPR013785">
    <property type="entry name" value="Aldolase_TIM"/>
</dbReference>
<keyword evidence="4" id="KW-0597">Phosphoprotein</keyword>
<keyword evidence="12" id="KW-1185">Reference proteome</keyword>
<evidence type="ECO:0000259" key="10">
    <source>
        <dbReference type="Pfam" id="PF17767"/>
    </source>
</evidence>
<dbReference type="GO" id="GO:0016757">
    <property type="term" value="F:glycosyltransferase activity"/>
    <property type="evidence" value="ECO:0007669"/>
    <property type="project" value="UniProtKB-KW"/>
</dbReference>
<dbReference type="SUPFAM" id="SSF54675">
    <property type="entry name" value="Nicotinate/Quinolinate PRTase N-terminal domain-like"/>
    <property type="match status" value="1"/>
</dbReference>
<keyword evidence="6 9" id="KW-0662">Pyridine nucleotide biosynthesis</keyword>
<comment type="PTM">
    <text evidence="9">Transiently phosphorylated on a His residue during the reaction cycle. Phosphorylation strongly increases the affinity for substrates and increases the rate of nicotinate D-ribonucleotide production. Dephosphorylation regenerates the low-affinity form of the enzyme, leading to product release.</text>
</comment>
<evidence type="ECO:0000256" key="1">
    <source>
        <dbReference type="ARBA" id="ARBA00004952"/>
    </source>
</evidence>
<comment type="catalytic activity">
    <reaction evidence="8 9">
        <text>5-phospho-alpha-D-ribose 1-diphosphate + nicotinate + ATP + H2O = nicotinate beta-D-ribonucleotide + ADP + phosphate + diphosphate</text>
        <dbReference type="Rhea" id="RHEA:36163"/>
        <dbReference type="ChEBI" id="CHEBI:15377"/>
        <dbReference type="ChEBI" id="CHEBI:30616"/>
        <dbReference type="ChEBI" id="CHEBI:32544"/>
        <dbReference type="ChEBI" id="CHEBI:33019"/>
        <dbReference type="ChEBI" id="CHEBI:43474"/>
        <dbReference type="ChEBI" id="CHEBI:57502"/>
        <dbReference type="ChEBI" id="CHEBI:58017"/>
        <dbReference type="ChEBI" id="CHEBI:456216"/>
        <dbReference type="EC" id="6.3.4.21"/>
    </reaction>
</comment>
<evidence type="ECO:0000256" key="3">
    <source>
        <dbReference type="ARBA" id="ARBA00013236"/>
    </source>
</evidence>
<evidence type="ECO:0000256" key="2">
    <source>
        <dbReference type="ARBA" id="ARBA00010897"/>
    </source>
</evidence>
<dbReference type="NCBIfam" id="NF006698">
    <property type="entry name" value="PRK09243.1-5"/>
    <property type="match status" value="1"/>
</dbReference>
<feature type="domain" description="Nicotinate phosphoribosyltransferase N-terminal" evidence="10">
    <location>
        <begin position="17"/>
        <end position="141"/>
    </location>
</feature>
<name>A0ABW1FLN5_9ACTN</name>
<comment type="caution">
    <text evidence="11">The sequence shown here is derived from an EMBL/GenBank/DDBJ whole genome shotgun (WGS) entry which is preliminary data.</text>
</comment>
<keyword evidence="5 9" id="KW-0436">Ligase</keyword>
<dbReference type="NCBIfam" id="TIGR01513">
    <property type="entry name" value="NAPRTase_put"/>
    <property type="match status" value="1"/>
</dbReference>
<dbReference type="RefSeq" id="WP_345084790.1">
    <property type="nucleotide sequence ID" value="NZ_BAAAWG010000007.1"/>
</dbReference>
<evidence type="ECO:0000256" key="8">
    <source>
        <dbReference type="ARBA" id="ARBA00048668"/>
    </source>
</evidence>
<keyword evidence="7 9" id="KW-0808">Transferase</keyword>
<dbReference type="PANTHER" id="PTHR11098">
    <property type="entry name" value="NICOTINATE PHOSPHORIBOSYLTRANSFERASE"/>
    <property type="match status" value="1"/>
</dbReference>
<dbReference type="Gene3D" id="3.20.140.10">
    <property type="entry name" value="nicotinate phosphoribosyltransferase"/>
    <property type="match status" value="1"/>
</dbReference>